<feature type="region of interest" description="Disordered" evidence="4">
    <location>
        <begin position="80"/>
        <end position="132"/>
    </location>
</feature>
<evidence type="ECO:0000259" key="5">
    <source>
        <dbReference type="Pfam" id="PF01103"/>
    </source>
</evidence>
<dbReference type="PANTHER" id="PTHR12815:SF42">
    <property type="entry name" value="BACTERIAL SURFACE ANTIGEN (D15) DOMAIN-CONTAINING PROTEIN"/>
    <property type="match status" value="1"/>
</dbReference>
<sequence>MPIRTASSNPLPPPAGAKALRPPPRRTAWAGSTAPRGTRFSSDFAASLIALALCLAPVSARAQQAEPKLEDLIPDAAVADPEGWAGQGASAAATPEPDLDPASPLAEQPGITVPWPDDAAVTAPDTLADLPPETDVQQALGDAAAASPLASERAERGEEVRVSDNLVLVFPANLANFPEREAFLDRFRKLSTLEKLGANPDELAKVAARARSDKDLLERLMRIYGYYDAVVTQTLGNPGPDKQAAPGEVSVRFDVLPGARYRYGKVEFGNLAAAGPDYQPLRDTVEIKVGDWLDNDKIVAGRDKLDNALGEGGYAFAKVGAPDLLVDHKREEGDLTIPAEPGGKYRFGAVVSQNPGFLSSNHLEDIARFRRGDLYKRSEEEDLKRAILATGLVSAVTVTPRETAAPPAPGQAGEVALDVALTPGPLRTIAGLVGYESGDGFRLEASWEHRNLFPPEGMLRLRGIAGTKEQLIGSTVRWNNFHGRDQVLTFDVYADTVARDAYNARTLAFTTTFEKLTTLFFQKPWSWSAGLEILASAERESSVEGQFVPRNTYFIAALPLRGAIDHSDNLLDPTKGWRTSLSASPEISKQLDGPTVQYARLQFDLSAYKSVGGGVVLAGRTRVGTITGTALENIAPSRRWYAGGGGSVRGYGYQAIGPRDTAGDPSGGRSLVEFSAEARIDTGLFGGALQVVPFLDAGTVSEAVTPTLKDMRYGAGIGLRYKTGFGPLRLDLGTPLNPRSGDGRITVSVALGQAF</sequence>
<dbReference type="AlphaFoldDB" id="A0A7X1FS43"/>
<proteinExistence type="predicted"/>
<keyword evidence="3" id="KW-0472">Membrane</keyword>
<accession>A0A7X1FS43</accession>
<comment type="caution">
    <text evidence="7">The sequence shown here is derived from an EMBL/GenBank/DDBJ whole genome shotgun (WGS) entry which is preliminary data.</text>
</comment>
<reference evidence="7 8" key="1">
    <citation type="submission" date="2020-08" db="EMBL/GenBank/DDBJ databases">
        <title>The genome sequence of type strain Novosphingobium flavum NBRC 111647.</title>
        <authorList>
            <person name="Liu Y."/>
        </authorList>
    </citation>
    <scope>NUCLEOTIDE SEQUENCE [LARGE SCALE GENOMIC DNA]</scope>
    <source>
        <strain evidence="7 8">NBRC 111647</strain>
    </source>
</reference>
<evidence type="ECO:0000313" key="7">
    <source>
        <dbReference type="EMBL" id="MBC2665973.1"/>
    </source>
</evidence>
<dbReference type="Proteomes" id="UP000566813">
    <property type="component" value="Unassembled WGS sequence"/>
</dbReference>
<dbReference type="InterPro" id="IPR010827">
    <property type="entry name" value="BamA/TamA_POTRA"/>
</dbReference>
<evidence type="ECO:0000313" key="8">
    <source>
        <dbReference type="Proteomes" id="UP000566813"/>
    </source>
</evidence>
<keyword evidence="2" id="KW-0812">Transmembrane</keyword>
<feature type="region of interest" description="Disordered" evidence="4">
    <location>
        <begin position="1"/>
        <end position="37"/>
    </location>
</feature>
<dbReference type="InterPro" id="IPR000184">
    <property type="entry name" value="Bac_surfAg_D15"/>
</dbReference>
<keyword evidence="8" id="KW-1185">Reference proteome</keyword>
<keyword evidence="2" id="KW-1134">Transmembrane beta strand</keyword>
<evidence type="ECO:0000259" key="6">
    <source>
        <dbReference type="Pfam" id="PF07244"/>
    </source>
</evidence>
<comment type="subcellular location">
    <subcellularLocation>
        <location evidence="1">Membrane</location>
    </subcellularLocation>
</comment>
<dbReference type="Pfam" id="PF01103">
    <property type="entry name" value="Omp85"/>
    <property type="match status" value="1"/>
</dbReference>
<evidence type="ECO:0000256" key="4">
    <source>
        <dbReference type="SAM" id="MobiDB-lite"/>
    </source>
</evidence>
<evidence type="ECO:0000256" key="3">
    <source>
        <dbReference type="ARBA" id="ARBA00023136"/>
    </source>
</evidence>
<dbReference type="InterPro" id="IPR039910">
    <property type="entry name" value="D15-like"/>
</dbReference>
<feature type="domain" description="POTRA" evidence="6">
    <location>
        <begin position="261"/>
        <end position="324"/>
    </location>
</feature>
<dbReference type="Gene3D" id="3.10.20.310">
    <property type="entry name" value="membrane protein fhac"/>
    <property type="match status" value="2"/>
</dbReference>
<dbReference type="PANTHER" id="PTHR12815">
    <property type="entry name" value="SORTING AND ASSEMBLY MACHINERY SAMM50 PROTEIN FAMILY MEMBER"/>
    <property type="match status" value="1"/>
</dbReference>
<feature type="domain" description="Bacterial surface antigen (D15)" evidence="5">
    <location>
        <begin position="460"/>
        <end position="755"/>
    </location>
</feature>
<dbReference type="Pfam" id="PF07244">
    <property type="entry name" value="POTRA"/>
    <property type="match status" value="1"/>
</dbReference>
<protein>
    <submittedName>
        <fullName evidence="7">BamA/TamA family outer membrane protein</fullName>
    </submittedName>
</protein>
<dbReference type="GO" id="GO:0019867">
    <property type="term" value="C:outer membrane"/>
    <property type="evidence" value="ECO:0007669"/>
    <property type="project" value="InterPro"/>
</dbReference>
<evidence type="ECO:0000256" key="1">
    <source>
        <dbReference type="ARBA" id="ARBA00004370"/>
    </source>
</evidence>
<gene>
    <name evidence="7" type="ORF">H7F51_10585</name>
</gene>
<dbReference type="EMBL" id="JACLAW010000007">
    <property type="protein sequence ID" value="MBC2665973.1"/>
    <property type="molecule type" value="Genomic_DNA"/>
</dbReference>
<organism evidence="7 8">
    <name type="scientific">Novosphingobium flavum</name>
    <dbReference type="NCBI Taxonomy" id="1778672"/>
    <lineage>
        <taxon>Bacteria</taxon>
        <taxon>Pseudomonadati</taxon>
        <taxon>Pseudomonadota</taxon>
        <taxon>Alphaproteobacteria</taxon>
        <taxon>Sphingomonadales</taxon>
        <taxon>Sphingomonadaceae</taxon>
        <taxon>Novosphingobium</taxon>
    </lineage>
</organism>
<dbReference type="Gene3D" id="2.40.160.50">
    <property type="entry name" value="membrane protein fhac: a member of the omp85/tpsb transporter family"/>
    <property type="match status" value="1"/>
</dbReference>
<evidence type="ECO:0000256" key="2">
    <source>
        <dbReference type="ARBA" id="ARBA00022452"/>
    </source>
</evidence>
<name>A0A7X1FS43_9SPHN</name>